<evidence type="ECO:0000313" key="1">
    <source>
        <dbReference type="EMBL" id="CAK9236901.1"/>
    </source>
</evidence>
<gene>
    <name evidence="1" type="ORF">CSSPTR1EN2_LOCUS23301</name>
</gene>
<dbReference type="Proteomes" id="UP001497512">
    <property type="component" value="Chromosome 9"/>
</dbReference>
<sequence length="133" mass="14141">MVTSAEGVAIPSPPSPSLNSVEAACDDWDNNNNSNMVSFNPVEIMSNIAAGAAATTMNLDVEIDEIPAPAAEDDNNLDIFQTTTTTTTTTRDDADQTQQQQLCPFSTGQKPEEQSLIITTTGDEDECIRSSPS</sequence>
<protein>
    <submittedName>
        <fullName evidence="1">Uncharacterized protein</fullName>
    </submittedName>
</protein>
<dbReference type="EMBL" id="OZ019901">
    <property type="protein sequence ID" value="CAK9236901.1"/>
    <property type="molecule type" value="Genomic_DNA"/>
</dbReference>
<reference evidence="1" key="1">
    <citation type="submission" date="2024-02" db="EMBL/GenBank/DDBJ databases">
        <authorList>
            <consortium name="ELIXIR-Norway"/>
            <consortium name="Elixir Norway"/>
        </authorList>
    </citation>
    <scope>NUCLEOTIDE SEQUENCE</scope>
</reference>
<proteinExistence type="predicted"/>
<organism evidence="1 2">
    <name type="scientific">Sphagnum troendelagicum</name>
    <dbReference type="NCBI Taxonomy" id="128251"/>
    <lineage>
        <taxon>Eukaryota</taxon>
        <taxon>Viridiplantae</taxon>
        <taxon>Streptophyta</taxon>
        <taxon>Embryophyta</taxon>
        <taxon>Bryophyta</taxon>
        <taxon>Sphagnophytina</taxon>
        <taxon>Sphagnopsida</taxon>
        <taxon>Sphagnales</taxon>
        <taxon>Sphagnaceae</taxon>
        <taxon>Sphagnum</taxon>
    </lineage>
</organism>
<name>A0ABP0V358_9BRYO</name>
<evidence type="ECO:0000313" key="2">
    <source>
        <dbReference type="Proteomes" id="UP001497512"/>
    </source>
</evidence>
<accession>A0ABP0V358</accession>
<keyword evidence="2" id="KW-1185">Reference proteome</keyword>